<protein>
    <submittedName>
        <fullName evidence="2">Ketohexokinase</fullName>
    </submittedName>
</protein>
<reference evidence="3" key="1">
    <citation type="journal article" date="2023" name="Mol. Phylogenet. Evol.">
        <title>Genome-scale phylogeny and comparative genomics of the fungal order Sordariales.</title>
        <authorList>
            <person name="Hensen N."/>
            <person name="Bonometti L."/>
            <person name="Westerberg I."/>
            <person name="Brannstrom I.O."/>
            <person name="Guillou S."/>
            <person name="Cros-Aarteil S."/>
            <person name="Calhoun S."/>
            <person name="Haridas S."/>
            <person name="Kuo A."/>
            <person name="Mondo S."/>
            <person name="Pangilinan J."/>
            <person name="Riley R."/>
            <person name="LaButti K."/>
            <person name="Andreopoulos B."/>
            <person name="Lipzen A."/>
            <person name="Chen C."/>
            <person name="Yan M."/>
            <person name="Daum C."/>
            <person name="Ng V."/>
            <person name="Clum A."/>
            <person name="Steindorff A."/>
            <person name="Ohm R.A."/>
            <person name="Martin F."/>
            <person name="Silar P."/>
            <person name="Natvig D.O."/>
            <person name="Lalanne C."/>
            <person name="Gautier V."/>
            <person name="Ament-Velasquez S.L."/>
            <person name="Kruys A."/>
            <person name="Hutchinson M.I."/>
            <person name="Powell A.J."/>
            <person name="Barry K."/>
            <person name="Miller A.N."/>
            <person name="Grigoriev I.V."/>
            <person name="Debuchy R."/>
            <person name="Gladieux P."/>
            <person name="Hiltunen Thoren M."/>
            <person name="Johannesson H."/>
        </authorList>
    </citation>
    <scope>NUCLEOTIDE SEQUENCE [LARGE SCALE GENOMIC DNA]</scope>
    <source>
        <strain evidence="3">CBS 284.82</strain>
    </source>
</reference>
<evidence type="ECO:0000313" key="3">
    <source>
        <dbReference type="Proteomes" id="UP001303115"/>
    </source>
</evidence>
<dbReference type="AlphaFoldDB" id="A0AAN6PH41"/>
<accession>A0AAN6PH41</accession>
<evidence type="ECO:0000313" key="2">
    <source>
        <dbReference type="EMBL" id="KAK4039900.1"/>
    </source>
</evidence>
<name>A0AAN6PH41_9PEZI</name>
<feature type="region of interest" description="Disordered" evidence="1">
    <location>
        <begin position="25"/>
        <end position="62"/>
    </location>
</feature>
<keyword evidence="3" id="KW-1185">Reference proteome</keyword>
<organism evidence="2 3">
    <name type="scientific">Parachaetomium inaequale</name>
    <dbReference type="NCBI Taxonomy" id="2588326"/>
    <lineage>
        <taxon>Eukaryota</taxon>
        <taxon>Fungi</taxon>
        <taxon>Dikarya</taxon>
        <taxon>Ascomycota</taxon>
        <taxon>Pezizomycotina</taxon>
        <taxon>Sordariomycetes</taxon>
        <taxon>Sordariomycetidae</taxon>
        <taxon>Sordariales</taxon>
        <taxon>Chaetomiaceae</taxon>
        <taxon>Parachaetomium</taxon>
    </lineage>
</organism>
<proteinExistence type="predicted"/>
<sequence>MTKRQFTPFNPTLHPPNAATAQAAYAAAERDALQATTPPPTSISPDSTTTTPLTNTPTPTALTITPHEIAIKRARSAKARLATAHEAWLLAAQTLVRGDVVPRVPAAAGDDKEGAVIAGELQDFGDAICERYAAATFLWNVLGDMPVMDWFGSGEGKFDATLRRLKTLQGLEECLGLWEGVMLELVEVVDDEKGTRSVGEVRAAVGRVLGKWRGEGRVRCEK</sequence>
<comment type="caution">
    <text evidence="2">The sequence shown here is derived from an EMBL/GenBank/DDBJ whole genome shotgun (WGS) entry which is preliminary data.</text>
</comment>
<evidence type="ECO:0000256" key="1">
    <source>
        <dbReference type="SAM" id="MobiDB-lite"/>
    </source>
</evidence>
<feature type="compositionally biased region" description="Low complexity" evidence="1">
    <location>
        <begin position="43"/>
        <end position="62"/>
    </location>
</feature>
<dbReference type="Proteomes" id="UP001303115">
    <property type="component" value="Unassembled WGS sequence"/>
</dbReference>
<dbReference type="EMBL" id="MU854389">
    <property type="protein sequence ID" value="KAK4039900.1"/>
    <property type="molecule type" value="Genomic_DNA"/>
</dbReference>
<gene>
    <name evidence="2" type="ORF">C8A01DRAFT_36128</name>
</gene>